<reference evidence="5" key="1">
    <citation type="journal article" date="2014" name="Genome Announc.">
        <title>Draft Genome Sequence of Marine Flavobacterium Jejuia pallidilutea Strain 11shimoA1 and Pigmentation Mutants.</title>
        <authorList>
            <person name="Takatani N."/>
            <person name="Nakanishi M."/>
            <person name="Meirelles P."/>
            <person name="Mino S."/>
            <person name="Suda W."/>
            <person name="Oshima K."/>
            <person name="Hattori M."/>
            <person name="Ohkuma M."/>
            <person name="Hosokawa M."/>
            <person name="Miyashita K."/>
            <person name="Thompson F.L."/>
            <person name="Niwa A."/>
            <person name="Sawabe T."/>
            <person name="Sawabe T."/>
        </authorList>
    </citation>
    <scope>NUCLEOTIDE SEQUENCE [LARGE SCALE GENOMIC DNA]</scope>
    <source>
        <strain evidence="5">JCM 19538</strain>
    </source>
</reference>
<evidence type="ECO:0000313" key="2">
    <source>
        <dbReference type="EMBL" id="GAL71688.1"/>
    </source>
</evidence>
<dbReference type="EMBL" id="BBNS01000014">
    <property type="protein sequence ID" value="GAL71688.1"/>
    <property type="molecule type" value="Genomic_DNA"/>
</dbReference>
<dbReference type="Proteomes" id="UP000030184">
    <property type="component" value="Unassembled WGS sequence"/>
</dbReference>
<comment type="caution">
    <text evidence="1">The sequence shown here is derived from an EMBL/GenBank/DDBJ whole genome shotgun (WGS) entry which is preliminary data.</text>
</comment>
<keyword evidence="5" id="KW-1185">Reference proteome</keyword>
<accession>A0A090WNQ4</accession>
<name>A0A090WNQ4_9FLAO</name>
<dbReference type="EMBL" id="BBNR01000035">
    <property type="protein sequence ID" value="GAL69057.1"/>
    <property type="molecule type" value="Genomic_DNA"/>
</dbReference>
<evidence type="ECO:0000313" key="3">
    <source>
        <dbReference type="EMBL" id="GAL89833.1"/>
    </source>
</evidence>
<sequence>MYYLFNFLEMLNYKIYPYVVKPFSKGFVNLCIIKIDT</sequence>
<organism evidence="1 4">
    <name type="scientific">Jejuia pallidilutea</name>
    <dbReference type="NCBI Taxonomy" id="504487"/>
    <lineage>
        <taxon>Bacteria</taxon>
        <taxon>Pseudomonadati</taxon>
        <taxon>Bacteroidota</taxon>
        <taxon>Flavobacteriia</taxon>
        <taxon>Flavobacteriales</taxon>
        <taxon>Flavobacteriaceae</taxon>
        <taxon>Jejuia</taxon>
    </lineage>
</organism>
<dbReference type="Proteomes" id="UP000029641">
    <property type="component" value="Unassembled WGS sequence"/>
</dbReference>
<evidence type="ECO:0000313" key="1">
    <source>
        <dbReference type="EMBL" id="GAL69057.1"/>
    </source>
</evidence>
<dbReference type="EMBL" id="BBNY01000059">
    <property type="protein sequence ID" value="GAL89833.1"/>
    <property type="molecule type" value="Genomic_DNA"/>
</dbReference>
<dbReference type="AlphaFoldDB" id="A0A090WNQ4"/>
<dbReference type="Proteomes" id="UP000029646">
    <property type="component" value="Unassembled WGS sequence"/>
</dbReference>
<gene>
    <name evidence="1" type="ORF">JCM19301_4074</name>
    <name evidence="2" type="ORF">JCM19302_3178</name>
    <name evidence="3" type="ORF">JCM19538_1483</name>
</gene>
<evidence type="ECO:0000313" key="5">
    <source>
        <dbReference type="Proteomes" id="UP000030184"/>
    </source>
</evidence>
<proteinExistence type="predicted"/>
<protein>
    <submittedName>
        <fullName evidence="1">Uncharacterized protein</fullName>
    </submittedName>
</protein>
<evidence type="ECO:0000313" key="4">
    <source>
        <dbReference type="Proteomes" id="UP000029641"/>
    </source>
</evidence>